<dbReference type="NCBIfam" id="NF003967">
    <property type="entry name" value="PRK05461.1"/>
    <property type="match status" value="1"/>
</dbReference>
<dbReference type="PROSITE" id="PS51087">
    <property type="entry name" value="APAG"/>
    <property type="match status" value="1"/>
</dbReference>
<reference evidence="4 5" key="1">
    <citation type="submission" date="2023-05" db="EMBL/GenBank/DDBJ databases">
        <authorList>
            <person name="Guo Y."/>
        </authorList>
    </citation>
    <scope>NUCLEOTIDE SEQUENCE [LARGE SCALE GENOMIC DNA]</scope>
    <source>
        <strain evidence="4 5">GR2756</strain>
    </source>
</reference>
<dbReference type="Gene3D" id="2.60.40.1470">
    <property type="entry name" value="ApaG domain"/>
    <property type="match status" value="1"/>
</dbReference>
<keyword evidence="5" id="KW-1185">Reference proteome</keyword>
<dbReference type="EMBL" id="JAVUPU010000006">
    <property type="protein sequence ID" value="MDT9599860.1"/>
    <property type="molecule type" value="Genomic_DNA"/>
</dbReference>
<proteinExistence type="inferred from homology"/>
<dbReference type="Proteomes" id="UP001259572">
    <property type="component" value="Unassembled WGS sequence"/>
</dbReference>
<dbReference type="SUPFAM" id="SSF110069">
    <property type="entry name" value="ApaG-like"/>
    <property type="match status" value="1"/>
</dbReference>
<evidence type="ECO:0000256" key="2">
    <source>
        <dbReference type="HAMAP-Rule" id="MF_00791"/>
    </source>
</evidence>
<evidence type="ECO:0000256" key="1">
    <source>
        <dbReference type="ARBA" id="ARBA00017693"/>
    </source>
</evidence>
<dbReference type="PANTHER" id="PTHR47191">
    <property type="entry name" value="OS05G0170800 PROTEIN"/>
    <property type="match status" value="1"/>
</dbReference>
<organism evidence="4 5">
    <name type="scientific">Sphingosinicella rhizophila</name>
    <dbReference type="NCBI Taxonomy" id="3050082"/>
    <lineage>
        <taxon>Bacteria</taxon>
        <taxon>Pseudomonadati</taxon>
        <taxon>Pseudomonadota</taxon>
        <taxon>Alphaproteobacteria</taxon>
        <taxon>Sphingomonadales</taxon>
        <taxon>Sphingosinicellaceae</taxon>
        <taxon>Sphingosinicella</taxon>
    </lineage>
</organism>
<protein>
    <recommendedName>
        <fullName evidence="1 2">Protein ApaG</fullName>
    </recommendedName>
</protein>
<name>A0ABU3QA89_9SPHN</name>
<dbReference type="InterPro" id="IPR007474">
    <property type="entry name" value="ApaG_domain"/>
</dbReference>
<evidence type="ECO:0000313" key="4">
    <source>
        <dbReference type="EMBL" id="MDT9599860.1"/>
    </source>
</evidence>
<sequence>MKALFPHSATTRDVTVRVSVSFLPEQSEPDRGRWFWAYHIRIENDGARPVQLISREWTISDGRGGRHEVQGEGVVGEQPVIDPGGSFDYVSGCPLATPTGWMEGLYHMVGADGAAFPVSIPRFPLVAPAVASPGPATRPSR</sequence>
<dbReference type="PANTHER" id="PTHR47191:SF2">
    <property type="entry name" value="OS05G0170800 PROTEIN"/>
    <property type="match status" value="1"/>
</dbReference>
<comment type="caution">
    <text evidence="4">The sequence shown here is derived from an EMBL/GenBank/DDBJ whole genome shotgun (WGS) entry which is preliminary data.</text>
</comment>
<gene>
    <name evidence="2 4" type="primary">apaG</name>
    <name evidence="4" type="ORF">RQX22_12935</name>
</gene>
<dbReference type="InterPro" id="IPR050718">
    <property type="entry name" value="ApaG-like"/>
</dbReference>
<feature type="domain" description="ApaG" evidence="3">
    <location>
        <begin position="8"/>
        <end position="132"/>
    </location>
</feature>
<accession>A0ABU3QA89</accession>
<dbReference type="InterPro" id="IPR023065">
    <property type="entry name" value="Uncharacterised_ApaG"/>
</dbReference>
<dbReference type="RefSeq" id="WP_315726957.1">
    <property type="nucleotide sequence ID" value="NZ_JAVUPU010000006.1"/>
</dbReference>
<dbReference type="Pfam" id="PF04379">
    <property type="entry name" value="DUF525"/>
    <property type="match status" value="1"/>
</dbReference>
<dbReference type="InterPro" id="IPR036767">
    <property type="entry name" value="ApaG_sf"/>
</dbReference>
<evidence type="ECO:0000313" key="5">
    <source>
        <dbReference type="Proteomes" id="UP001259572"/>
    </source>
</evidence>
<evidence type="ECO:0000259" key="3">
    <source>
        <dbReference type="PROSITE" id="PS51087"/>
    </source>
</evidence>
<dbReference type="HAMAP" id="MF_00791">
    <property type="entry name" value="ApaG"/>
    <property type="match status" value="1"/>
</dbReference>